<protein>
    <submittedName>
        <fullName evidence="10">Protein kinase domain-containing protein</fullName>
    </submittedName>
</protein>
<keyword evidence="5" id="KW-0067">ATP-binding</keyword>
<reference evidence="10" key="1">
    <citation type="submission" date="2019-11" db="UniProtKB">
        <authorList>
            <consortium name="WormBaseParasite"/>
        </authorList>
    </citation>
    <scope>IDENTIFICATION</scope>
</reference>
<dbReference type="SUPFAM" id="SSF56112">
    <property type="entry name" value="Protein kinase-like (PK-like)"/>
    <property type="match status" value="1"/>
</dbReference>
<feature type="domain" description="Protein kinase" evidence="9">
    <location>
        <begin position="36"/>
        <end position="174"/>
    </location>
</feature>
<proteinExistence type="predicted"/>
<evidence type="ECO:0000313" key="10">
    <source>
        <dbReference type="WBParaSite" id="MCU_007848-RA"/>
    </source>
</evidence>
<dbReference type="PANTHER" id="PTHR24416">
    <property type="entry name" value="TYROSINE-PROTEIN KINASE RECEPTOR"/>
    <property type="match status" value="1"/>
</dbReference>
<organism evidence="10">
    <name type="scientific">Mesocestoides corti</name>
    <name type="common">Flatworm</name>
    <dbReference type="NCBI Taxonomy" id="53468"/>
    <lineage>
        <taxon>Eukaryota</taxon>
        <taxon>Metazoa</taxon>
        <taxon>Spiralia</taxon>
        <taxon>Lophotrochozoa</taxon>
        <taxon>Platyhelminthes</taxon>
        <taxon>Cestoda</taxon>
        <taxon>Eucestoda</taxon>
        <taxon>Cyclophyllidea</taxon>
        <taxon>Mesocestoididae</taxon>
        <taxon>Mesocestoides</taxon>
    </lineage>
</organism>
<keyword evidence="2" id="KW-0812">Transmembrane</keyword>
<evidence type="ECO:0000256" key="6">
    <source>
        <dbReference type="ARBA" id="ARBA00022989"/>
    </source>
</evidence>
<keyword evidence="3" id="KW-0732">Signal</keyword>
<comment type="subcellular location">
    <subcellularLocation>
        <location evidence="1">Membrane</location>
    </subcellularLocation>
</comment>
<dbReference type="GO" id="GO:0005886">
    <property type="term" value="C:plasma membrane"/>
    <property type="evidence" value="ECO:0007669"/>
    <property type="project" value="TreeGrafter"/>
</dbReference>
<evidence type="ECO:0000259" key="9">
    <source>
        <dbReference type="PROSITE" id="PS50011"/>
    </source>
</evidence>
<keyword evidence="8" id="KW-0675">Receptor</keyword>
<dbReference type="Gene3D" id="3.30.200.20">
    <property type="entry name" value="Phosphorylase Kinase, domain 1"/>
    <property type="match status" value="1"/>
</dbReference>
<dbReference type="GO" id="GO:0005524">
    <property type="term" value="F:ATP binding"/>
    <property type="evidence" value="ECO:0007669"/>
    <property type="project" value="UniProtKB-KW"/>
</dbReference>
<evidence type="ECO:0000256" key="7">
    <source>
        <dbReference type="ARBA" id="ARBA00023136"/>
    </source>
</evidence>
<dbReference type="InterPro" id="IPR011009">
    <property type="entry name" value="Kinase-like_dom_sf"/>
</dbReference>
<dbReference type="GO" id="GO:0043235">
    <property type="term" value="C:receptor complex"/>
    <property type="evidence" value="ECO:0007669"/>
    <property type="project" value="TreeGrafter"/>
</dbReference>
<evidence type="ECO:0000256" key="5">
    <source>
        <dbReference type="ARBA" id="ARBA00022840"/>
    </source>
</evidence>
<dbReference type="Pfam" id="PF07714">
    <property type="entry name" value="PK_Tyr_Ser-Thr"/>
    <property type="match status" value="1"/>
</dbReference>
<evidence type="ECO:0000256" key="3">
    <source>
        <dbReference type="ARBA" id="ARBA00022729"/>
    </source>
</evidence>
<dbReference type="PROSITE" id="PS50011">
    <property type="entry name" value="PROTEIN_KINASE_DOM"/>
    <property type="match status" value="1"/>
</dbReference>
<accession>A0A5K3FHF9</accession>
<dbReference type="SMART" id="SM00219">
    <property type="entry name" value="TyrKc"/>
    <property type="match status" value="1"/>
</dbReference>
<name>A0A5K3FHF9_MESCO</name>
<dbReference type="InterPro" id="IPR000719">
    <property type="entry name" value="Prot_kinase_dom"/>
</dbReference>
<keyword evidence="7" id="KW-0472">Membrane</keyword>
<dbReference type="WBParaSite" id="MCU_007848-RA">
    <property type="protein sequence ID" value="MCU_007848-RA"/>
    <property type="gene ID" value="MCU_007848"/>
</dbReference>
<evidence type="ECO:0000256" key="1">
    <source>
        <dbReference type="ARBA" id="ARBA00004370"/>
    </source>
</evidence>
<sequence>HSTTVHTSRSNFASEENRVSYVIPYDPVWEILNDNIHLGRKLGSGAFGVVFEAIVGQPDQVLPRLLRQNTPAPDGRRWRSVQELTVAVKTLRCNCSERQKASLANEIGVMKLLGSHPHVIQFYGACTRGFAPKILIEFAPYGNLRDFLVKRRPGAVRDVEELPLPHLRASHLID</sequence>
<evidence type="ECO:0000256" key="2">
    <source>
        <dbReference type="ARBA" id="ARBA00022692"/>
    </source>
</evidence>
<evidence type="ECO:0000256" key="8">
    <source>
        <dbReference type="ARBA" id="ARBA00023170"/>
    </source>
</evidence>
<keyword evidence="6" id="KW-1133">Transmembrane helix</keyword>
<dbReference type="GO" id="GO:0004714">
    <property type="term" value="F:transmembrane receptor protein tyrosine kinase activity"/>
    <property type="evidence" value="ECO:0007669"/>
    <property type="project" value="TreeGrafter"/>
</dbReference>
<dbReference type="PANTHER" id="PTHR24416:SF550">
    <property type="entry name" value="FIBROBLAST GROWTH FACTOR RECEPTOR HOMOLOG 1-RELATED"/>
    <property type="match status" value="1"/>
</dbReference>
<keyword evidence="4" id="KW-0547">Nucleotide-binding</keyword>
<dbReference type="AlphaFoldDB" id="A0A5K3FHF9"/>
<dbReference type="InterPro" id="IPR001245">
    <property type="entry name" value="Ser-Thr/Tyr_kinase_cat_dom"/>
</dbReference>
<evidence type="ECO:0000256" key="4">
    <source>
        <dbReference type="ARBA" id="ARBA00022741"/>
    </source>
</evidence>
<dbReference type="InterPro" id="IPR050122">
    <property type="entry name" value="RTK"/>
</dbReference>
<dbReference type="GO" id="GO:0007169">
    <property type="term" value="P:cell surface receptor protein tyrosine kinase signaling pathway"/>
    <property type="evidence" value="ECO:0007669"/>
    <property type="project" value="TreeGrafter"/>
</dbReference>
<dbReference type="InterPro" id="IPR020635">
    <property type="entry name" value="Tyr_kinase_cat_dom"/>
</dbReference>